<dbReference type="EMBL" id="JAEQNE010000008">
    <property type="protein sequence ID" value="MBL0394408.1"/>
    <property type="molecule type" value="Genomic_DNA"/>
</dbReference>
<protein>
    <submittedName>
        <fullName evidence="1">Glycosyl transferase</fullName>
    </submittedName>
</protein>
<dbReference type="GO" id="GO:0016740">
    <property type="term" value="F:transferase activity"/>
    <property type="evidence" value="ECO:0007669"/>
    <property type="project" value="UniProtKB-KW"/>
</dbReference>
<comment type="caution">
    <text evidence="1">The sequence shown here is derived from an EMBL/GenBank/DDBJ whole genome shotgun (WGS) entry which is preliminary data.</text>
</comment>
<evidence type="ECO:0000313" key="1">
    <source>
        <dbReference type="EMBL" id="MBL0394408.1"/>
    </source>
</evidence>
<reference evidence="1 2" key="1">
    <citation type="journal article" date="2017" name="Int. J. Syst. Evol. Microbiol.">
        <title>Ramlibacter monticola sp. nov., isolated from forest soil.</title>
        <authorList>
            <person name="Chaudhary D.K."/>
            <person name="Kim J."/>
        </authorList>
    </citation>
    <scope>NUCLEOTIDE SEQUENCE [LARGE SCALE GENOMIC DNA]</scope>
    <source>
        <strain evidence="1 2">KACC 19175</strain>
    </source>
</reference>
<dbReference type="Proteomes" id="UP000599109">
    <property type="component" value="Unassembled WGS sequence"/>
</dbReference>
<accession>A0A936Z3Y0</accession>
<evidence type="ECO:0000313" key="2">
    <source>
        <dbReference type="Proteomes" id="UP000599109"/>
    </source>
</evidence>
<dbReference type="RefSeq" id="WP_201677081.1">
    <property type="nucleotide sequence ID" value="NZ_JAEQNE010000008.1"/>
</dbReference>
<organism evidence="1 2">
    <name type="scientific">Ramlibacter monticola</name>
    <dbReference type="NCBI Taxonomy" id="1926872"/>
    <lineage>
        <taxon>Bacteria</taxon>
        <taxon>Pseudomonadati</taxon>
        <taxon>Pseudomonadota</taxon>
        <taxon>Betaproteobacteria</taxon>
        <taxon>Burkholderiales</taxon>
        <taxon>Comamonadaceae</taxon>
        <taxon>Ramlibacter</taxon>
    </lineage>
</organism>
<keyword evidence="1" id="KW-0808">Transferase</keyword>
<proteinExistence type="predicted"/>
<dbReference type="InterPro" id="IPR029044">
    <property type="entry name" value="Nucleotide-diphossugar_trans"/>
</dbReference>
<name>A0A936Z3Y0_9BURK</name>
<gene>
    <name evidence="1" type="ORF">JJ685_24935</name>
</gene>
<dbReference type="Gene3D" id="3.90.550.10">
    <property type="entry name" value="Spore Coat Polysaccharide Biosynthesis Protein SpsA, Chain A"/>
    <property type="match status" value="1"/>
</dbReference>
<sequence length="416" mass="47331">MMTSARREPFAQARPRARHAAVTICARNYFAQALLLQRSFQAQHPDADFHVVLVDRRDEAFEARYPDVRITWVEDLGLPHFAAHALRFDVIELSTNVKPHCLALLLDRYETAMYLDPDMVVYDVLAPVHEALADSAIVVTPASTTPILDGHRPDDIEFLRVGVFNLGFIAVARCEEALRFLRWWSDRCLGHGFHETQVGVFVDQKWVNLAPCYFEGCRILKDPGINMAQWNLHERTLSVVGGRYVVNGRTPLRLFHFSSFDPHQPQAIAKRQARFPEGSRPDLARLLDDYAADLLAAGFDELSRLEYGFDYFPSGEYVSPTLRRLYANPGYGFSLDEDPFRPESALLRFARARRLVGPSIGKAARMTAGDVSRHGFQIRVLSYAFRLALRVLGPNRYFLLMRYLAHASSIRNQPPL</sequence>
<dbReference type="SUPFAM" id="SSF53448">
    <property type="entry name" value="Nucleotide-diphospho-sugar transferases"/>
    <property type="match status" value="1"/>
</dbReference>
<keyword evidence="2" id="KW-1185">Reference proteome</keyword>
<dbReference type="AlphaFoldDB" id="A0A936Z3Y0"/>